<dbReference type="Pfam" id="PF08240">
    <property type="entry name" value="ADH_N"/>
    <property type="match status" value="1"/>
</dbReference>
<dbReference type="InterPro" id="IPR020843">
    <property type="entry name" value="ER"/>
</dbReference>
<dbReference type="SUPFAM" id="SSF50129">
    <property type="entry name" value="GroES-like"/>
    <property type="match status" value="1"/>
</dbReference>
<dbReference type="Gene3D" id="3.90.180.10">
    <property type="entry name" value="Medium-chain alcohol dehydrogenases, catalytic domain"/>
    <property type="match status" value="2"/>
</dbReference>
<proteinExistence type="predicted"/>
<dbReference type="HOGENOM" id="CLU_026673_16_1_1"/>
<name>A0A0C9UJ89_SPHS4</name>
<evidence type="ECO:0000259" key="1">
    <source>
        <dbReference type="SMART" id="SM00829"/>
    </source>
</evidence>
<dbReference type="InterPro" id="IPR047122">
    <property type="entry name" value="Trans-enoyl_RdTase-like"/>
</dbReference>
<dbReference type="PANTHER" id="PTHR45348:SF7">
    <property type="entry name" value="ZINC BINDING OXIDOREDUCTASE, PUTATIVE-RELATED"/>
    <property type="match status" value="1"/>
</dbReference>
<sequence>MVVPETIRAVVIKEVGVAPVTGIPTPKLENDEVLVQVKAVAQNPNDWKHRDGFANPSTILGCDFSGIVAAVGSSVMTSVKVGDQVAGFVQGRHFKDCGAFAEYFRTLADLVWVVPEGTLSDELAATLGCGFWTAVQPLLHPTKLGPTGPPAKVEGEKWVFVYGGPTSVGLFLVKPLGATFVFDYKPPDVLDQILTATTPSAVKAFSPEGKGKVVTILGPKDETAAYNPSVTIQPAFIYTYLGREFNFREVFPLSKEDRDHVVVFLMKVPELVKSGAIKLNCVKLWEGGLDGIEGWFSIYERRKTQYGETCL</sequence>
<evidence type="ECO:0000313" key="2">
    <source>
        <dbReference type="EMBL" id="KIJ25431.1"/>
    </source>
</evidence>
<keyword evidence="3" id="KW-1185">Reference proteome</keyword>
<accession>A0A0C9UJ89</accession>
<gene>
    <name evidence="2" type="ORF">M422DRAFT_273607</name>
</gene>
<feature type="domain" description="Enoyl reductase (ER)" evidence="1">
    <location>
        <begin position="16"/>
        <end position="215"/>
    </location>
</feature>
<dbReference type="PANTHER" id="PTHR45348">
    <property type="entry name" value="HYPOTHETICAL OXIDOREDUCTASE (EUROFUNG)"/>
    <property type="match status" value="1"/>
</dbReference>
<dbReference type="SUPFAM" id="SSF51735">
    <property type="entry name" value="NAD(P)-binding Rossmann-fold domains"/>
    <property type="match status" value="1"/>
</dbReference>
<dbReference type="Gene3D" id="3.40.50.720">
    <property type="entry name" value="NAD(P)-binding Rossmann-like Domain"/>
    <property type="match status" value="2"/>
</dbReference>
<dbReference type="EMBL" id="KN837415">
    <property type="protein sequence ID" value="KIJ25431.1"/>
    <property type="molecule type" value="Genomic_DNA"/>
</dbReference>
<dbReference type="InterPro" id="IPR011032">
    <property type="entry name" value="GroES-like_sf"/>
</dbReference>
<dbReference type="OrthoDB" id="10257049at2759"/>
<dbReference type="InterPro" id="IPR036291">
    <property type="entry name" value="NAD(P)-bd_dom_sf"/>
</dbReference>
<dbReference type="SMART" id="SM00829">
    <property type="entry name" value="PKS_ER"/>
    <property type="match status" value="1"/>
</dbReference>
<protein>
    <recommendedName>
        <fullName evidence="1">Enoyl reductase (ER) domain-containing protein</fullName>
    </recommendedName>
</protein>
<dbReference type="Proteomes" id="UP000054279">
    <property type="component" value="Unassembled WGS sequence"/>
</dbReference>
<dbReference type="AlphaFoldDB" id="A0A0C9UJ89"/>
<reference evidence="2 3" key="1">
    <citation type="submission" date="2014-06" db="EMBL/GenBank/DDBJ databases">
        <title>Evolutionary Origins and Diversification of the Mycorrhizal Mutualists.</title>
        <authorList>
            <consortium name="DOE Joint Genome Institute"/>
            <consortium name="Mycorrhizal Genomics Consortium"/>
            <person name="Kohler A."/>
            <person name="Kuo A."/>
            <person name="Nagy L.G."/>
            <person name="Floudas D."/>
            <person name="Copeland A."/>
            <person name="Barry K.W."/>
            <person name="Cichocki N."/>
            <person name="Veneault-Fourrey C."/>
            <person name="LaButti K."/>
            <person name="Lindquist E.A."/>
            <person name="Lipzen A."/>
            <person name="Lundell T."/>
            <person name="Morin E."/>
            <person name="Murat C."/>
            <person name="Riley R."/>
            <person name="Ohm R."/>
            <person name="Sun H."/>
            <person name="Tunlid A."/>
            <person name="Henrissat B."/>
            <person name="Grigoriev I.V."/>
            <person name="Hibbett D.S."/>
            <person name="Martin F."/>
        </authorList>
    </citation>
    <scope>NUCLEOTIDE SEQUENCE [LARGE SCALE GENOMIC DNA]</scope>
    <source>
        <strain evidence="2 3">SS14</strain>
    </source>
</reference>
<dbReference type="InterPro" id="IPR013154">
    <property type="entry name" value="ADH-like_N"/>
</dbReference>
<organism evidence="2 3">
    <name type="scientific">Sphaerobolus stellatus (strain SS14)</name>
    <dbReference type="NCBI Taxonomy" id="990650"/>
    <lineage>
        <taxon>Eukaryota</taxon>
        <taxon>Fungi</taxon>
        <taxon>Dikarya</taxon>
        <taxon>Basidiomycota</taxon>
        <taxon>Agaricomycotina</taxon>
        <taxon>Agaricomycetes</taxon>
        <taxon>Phallomycetidae</taxon>
        <taxon>Geastrales</taxon>
        <taxon>Sphaerobolaceae</taxon>
        <taxon>Sphaerobolus</taxon>
    </lineage>
</organism>
<dbReference type="CDD" id="cd08249">
    <property type="entry name" value="enoyl_reductase_like"/>
    <property type="match status" value="1"/>
</dbReference>
<evidence type="ECO:0000313" key="3">
    <source>
        <dbReference type="Proteomes" id="UP000054279"/>
    </source>
</evidence>
<dbReference type="GO" id="GO:0016651">
    <property type="term" value="F:oxidoreductase activity, acting on NAD(P)H"/>
    <property type="evidence" value="ECO:0007669"/>
    <property type="project" value="InterPro"/>
</dbReference>